<dbReference type="OrthoDB" id="10466249at2759"/>
<feature type="non-terminal residue" evidence="1">
    <location>
        <position position="135"/>
    </location>
</feature>
<name>A0A3P6STB9_CYLGO</name>
<reference evidence="1 2" key="1">
    <citation type="submission" date="2018-11" db="EMBL/GenBank/DDBJ databases">
        <authorList>
            <consortium name="Pathogen Informatics"/>
        </authorList>
    </citation>
    <scope>NUCLEOTIDE SEQUENCE [LARGE SCALE GENOMIC DNA]</scope>
</reference>
<dbReference type="Proteomes" id="UP000271889">
    <property type="component" value="Unassembled WGS sequence"/>
</dbReference>
<proteinExistence type="predicted"/>
<protein>
    <submittedName>
        <fullName evidence="1">Uncharacterized protein</fullName>
    </submittedName>
</protein>
<dbReference type="AlphaFoldDB" id="A0A3P6STB9"/>
<accession>A0A3P6STB9</accession>
<evidence type="ECO:0000313" key="2">
    <source>
        <dbReference type="Proteomes" id="UP000271889"/>
    </source>
</evidence>
<evidence type="ECO:0000313" key="1">
    <source>
        <dbReference type="EMBL" id="VDK79112.1"/>
    </source>
</evidence>
<organism evidence="1 2">
    <name type="scientific">Cylicostephanus goldi</name>
    <name type="common">Nematode worm</name>
    <dbReference type="NCBI Taxonomy" id="71465"/>
    <lineage>
        <taxon>Eukaryota</taxon>
        <taxon>Metazoa</taxon>
        <taxon>Ecdysozoa</taxon>
        <taxon>Nematoda</taxon>
        <taxon>Chromadorea</taxon>
        <taxon>Rhabditida</taxon>
        <taxon>Rhabditina</taxon>
        <taxon>Rhabditomorpha</taxon>
        <taxon>Strongyloidea</taxon>
        <taxon>Strongylidae</taxon>
        <taxon>Cylicostephanus</taxon>
    </lineage>
</organism>
<dbReference type="EMBL" id="UYRV01026338">
    <property type="protein sequence ID" value="VDK79112.1"/>
    <property type="molecule type" value="Genomic_DNA"/>
</dbReference>
<sequence>MAETAAQCFIINPPHLMVPEEDKKVQKDPFMVNHIAQRFKGLPFFQYRMMFLGALLAVTFVLPGFFTGLIWGLYLSFIGFLYFFVSEPRPTIDRHPSLATGEEPVPVEFTLEQGTEASSAEGNALGLGEGIIYRV</sequence>
<keyword evidence="2" id="KW-1185">Reference proteome</keyword>
<gene>
    <name evidence="1" type="ORF">CGOC_LOCUS7534</name>
</gene>